<comment type="caution">
    <text evidence="3">The sequence shown here is derived from an EMBL/GenBank/DDBJ whole genome shotgun (WGS) entry which is preliminary data.</text>
</comment>
<dbReference type="RefSeq" id="WP_190349202.1">
    <property type="nucleotide sequence ID" value="NZ_JACJPY010000003.1"/>
</dbReference>
<dbReference type="AlphaFoldDB" id="A0A926Z4M3"/>
<gene>
    <name evidence="3" type="ORF">H6F44_01800</name>
</gene>
<evidence type="ECO:0000313" key="4">
    <source>
        <dbReference type="Proteomes" id="UP000631421"/>
    </source>
</evidence>
<dbReference type="InterPro" id="IPR029044">
    <property type="entry name" value="Nucleotide-diphossugar_trans"/>
</dbReference>
<reference evidence="3" key="1">
    <citation type="journal article" date="2015" name="ISME J.">
        <title>Draft Genome Sequence of Streptomyces incarnatus NRRL8089, which Produces the Nucleoside Antibiotic Sinefungin.</title>
        <authorList>
            <person name="Oshima K."/>
            <person name="Hattori M."/>
            <person name="Shimizu H."/>
            <person name="Fukuda K."/>
            <person name="Nemoto M."/>
            <person name="Inagaki K."/>
            <person name="Tamura T."/>
        </authorList>
    </citation>
    <scope>NUCLEOTIDE SEQUENCE</scope>
    <source>
        <strain evidence="3">FACHB-1277</strain>
    </source>
</reference>
<reference evidence="3" key="2">
    <citation type="submission" date="2020-08" db="EMBL/GenBank/DDBJ databases">
        <authorList>
            <person name="Chen M."/>
            <person name="Teng W."/>
            <person name="Zhao L."/>
            <person name="Hu C."/>
            <person name="Zhou Y."/>
            <person name="Han B."/>
            <person name="Song L."/>
            <person name="Shu W."/>
        </authorList>
    </citation>
    <scope>NUCLEOTIDE SEQUENCE</scope>
    <source>
        <strain evidence="3">FACHB-1277</strain>
    </source>
</reference>
<keyword evidence="1" id="KW-0472">Membrane</keyword>
<protein>
    <submittedName>
        <fullName evidence="3">Glycosyltransferase family 2 protein</fullName>
    </submittedName>
</protein>
<keyword evidence="1" id="KW-0812">Transmembrane</keyword>
<proteinExistence type="predicted"/>
<keyword evidence="4" id="KW-1185">Reference proteome</keyword>
<organism evidence="3 4">
    <name type="scientific">Pseudanabaena cinerea FACHB-1277</name>
    <dbReference type="NCBI Taxonomy" id="2949581"/>
    <lineage>
        <taxon>Bacteria</taxon>
        <taxon>Bacillati</taxon>
        <taxon>Cyanobacteriota</taxon>
        <taxon>Cyanophyceae</taxon>
        <taxon>Pseudanabaenales</taxon>
        <taxon>Pseudanabaenaceae</taxon>
        <taxon>Pseudanabaena</taxon>
        <taxon>Pseudanabaena cinerea</taxon>
    </lineage>
</organism>
<dbReference type="InterPro" id="IPR050834">
    <property type="entry name" value="Glycosyltransf_2"/>
</dbReference>
<name>A0A926Z4M3_9CYAN</name>
<keyword evidence="1" id="KW-1133">Transmembrane helix</keyword>
<dbReference type="EMBL" id="JACJPY010000003">
    <property type="protein sequence ID" value="MBD2148865.1"/>
    <property type="molecule type" value="Genomic_DNA"/>
</dbReference>
<dbReference type="PANTHER" id="PTHR43685:SF2">
    <property type="entry name" value="GLYCOSYLTRANSFERASE 2-LIKE DOMAIN-CONTAINING PROTEIN"/>
    <property type="match status" value="1"/>
</dbReference>
<dbReference type="Proteomes" id="UP000631421">
    <property type="component" value="Unassembled WGS sequence"/>
</dbReference>
<dbReference type="Pfam" id="PF00535">
    <property type="entry name" value="Glycos_transf_2"/>
    <property type="match status" value="1"/>
</dbReference>
<dbReference type="CDD" id="cd00761">
    <property type="entry name" value="Glyco_tranf_GTA_type"/>
    <property type="match status" value="1"/>
</dbReference>
<dbReference type="Gene3D" id="3.90.550.10">
    <property type="entry name" value="Spore Coat Polysaccharide Biosynthesis Protein SpsA, Chain A"/>
    <property type="match status" value="1"/>
</dbReference>
<evidence type="ECO:0000256" key="1">
    <source>
        <dbReference type="SAM" id="Phobius"/>
    </source>
</evidence>
<evidence type="ECO:0000259" key="2">
    <source>
        <dbReference type="Pfam" id="PF00535"/>
    </source>
</evidence>
<dbReference type="PANTHER" id="PTHR43685">
    <property type="entry name" value="GLYCOSYLTRANSFERASE"/>
    <property type="match status" value="1"/>
</dbReference>
<accession>A0A926Z4M3</accession>
<sequence length="303" mass="35237">MLNISIVITCYREGDLLYDAISSILSQTLLPLEIIIVNDASSDRRTIEVCQELEKNSLIQVIWRQENGGSSVARDQGFAIAQGEILVPLDGDDILPSNAIELISNTFREDDRLGFVYGNYVRQDKINRQKVINPQDISLREMLRSKPLSLSSNWKLIGTTPIRKALWQSLGGYDHSFGINDLHDVEFWIRAIASGCRYQYIPSVIYVWRKYLGNNSRRVTIDSWQRIAEKYTSIYQDFGLNYRNYELMLLASKWHNDNIQIEYYSQKLRDCLFQGNYRFSTFLILLLPSFLLRVFATFMSQKR</sequence>
<feature type="transmembrane region" description="Helical" evidence="1">
    <location>
        <begin position="277"/>
        <end position="296"/>
    </location>
</feature>
<feature type="domain" description="Glycosyltransferase 2-like" evidence="2">
    <location>
        <begin position="5"/>
        <end position="132"/>
    </location>
</feature>
<dbReference type="SUPFAM" id="SSF53448">
    <property type="entry name" value="Nucleotide-diphospho-sugar transferases"/>
    <property type="match status" value="1"/>
</dbReference>
<evidence type="ECO:0000313" key="3">
    <source>
        <dbReference type="EMBL" id="MBD2148865.1"/>
    </source>
</evidence>
<dbReference type="InterPro" id="IPR001173">
    <property type="entry name" value="Glyco_trans_2-like"/>
</dbReference>